<dbReference type="Pfam" id="PF04199">
    <property type="entry name" value="Cyclase"/>
    <property type="match status" value="1"/>
</dbReference>
<evidence type="ECO:0000313" key="4">
    <source>
        <dbReference type="Proteomes" id="UP001519460"/>
    </source>
</evidence>
<protein>
    <recommendedName>
        <fullName evidence="5">Cyclase</fullName>
    </recommendedName>
</protein>
<dbReference type="PANTHER" id="PTHR31118">
    <property type="entry name" value="CYCLASE-LIKE PROTEIN 2"/>
    <property type="match status" value="1"/>
</dbReference>
<feature type="chain" id="PRO_5044758946" description="Cyclase" evidence="2">
    <location>
        <begin position="17"/>
        <end position="266"/>
    </location>
</feature>
<evidence type="ECO:0000313" key="3">
    <source>
        <dbReference type="EMBL" id="KAK7496641.1"/>
    </source>
</evidence>
<comment type="similarity">
    <text evidence="1">Belongs to the Cyclase 1 superfamily.</text>
</comment>
<proteinExistence type="inferred from homology"/>
<accession>A0ABD0LBF8</accession>
<gene>
    <name evidence="3" type="ORF">BaRGS_00012048</name>
</gene>
<evidence type="ECO:0000256" key="2">
    <source>
        <dbReference type="SAM" id="SignalP"/>
    </source>
</evidence>
<organism evidence="3 4">
    <name type="scientific">Batillaria attramentaria</name>
    <dbReference type="NCBI Taxonomy" id="370345"/>
    <lineage>
        <taxon>Eukaryota</taxon>
        <taxon>Metazoa</taxon>
        <taxon>Spiralia</taxon>
        <taxon>Lophotrochozoa</taxon>
        <taxon>Mollusca</taxon>
        <taxon>Gastropoda</taxon>
        <taxon>Caenogastropoda</taxon>
        <taxon>Sorbeoconcha</taxon>
        <taxon>Cerithioidea</taxon>
        <taxon>Batillariidae</taxon>
        <taxon>Batillaria</taxon>
    </lineage>
</organism>
<dbReference type="Proteomes" id="UP001519460">
    <property type="component" value="Unassembled WGS sequence"/>
</dbReference>
<dbReference type="Gene3D" id="3.50.30.50">
    <property type="entry name" value="Putative cyclase"/>
    <property type="match status" value="1"/>
</dbReference>
<name>A0ABD0LBF8_9CAEN</name>
<sequence>MIAAVYILACVTSSFAAVTVIDLTHDLSEDSVFWPGAPPFNFTILNREQRDGFWYEFNYVGTSEHGSTHADAPAHFAKGQWRVHEIPASNLVGPAVMIDVSQKAKSDPDYRLSVDDIQKWEATHGRIPDRAVVLAYFGIDKLYPNPFLVFGTRTPSDPTTFHFPSIHPEAATFLTGQRSVIAVGVDGPSTDYGQSTTFDTHVILGKHNVLGLEGVNNIAKLPPRGATVVIGLIKTKDGSGGPARILGIIDDRAGSGVCEGLIHTDL</sequence>
<keyword evidence="4" id="KW-1185">Reference proteome</keyword>
<dbReference type="PANTHER" id="PTHR31118:SF12">
    <property type="entry name" value="CYCLASE-LIKE PROTEIN 2"/>
    <property type="match status" value="1"/>
</dbReference>
<dbReference type="AlphaFoldDB" id="A0ABD0LBF8"/>
<dbReference type="InterPro" id="IPR007325">
    <property type="entry name" value="KFase/CYL"/>
</dbReference>
<feature type="signal peptide" evidence="2">
    <location>
        <begin position="1"/>
        <end position="16"/>
    </location>
</feature>
<dbReference type="EMBL" id="JACVVK020000065">
    <property type="protein sequence ID" value="KAK7496641.1"/>
    <property type="molecule type" value="Genomic_DNA"/>
</dbReference>
<keyword evidence="2" id="KW-0732">Signal</keyword>
<reference evidence="3 4" key="1">
    <citation type="journal article" date="2023" name="Sci. Data">
        <title>Genome assembly of the Korean intertidal mud-creeper Batillaria attramentaria.</title>
        <authorList>
            <person name="Patra A.K."/>
            <person name="Ho P.T."/>
            <person name="Jun S."/>
            <person name="Lee S.J."/>
            <person name="Kim Y."/>
            <person name="Won Y.J."/>
        </authorList>
    </citation>
    <scope>NUCLEOTIDE SEQUENCE [LARGE SCALE GENOMIC DNA]</scope>
    <source>
        <strain evidence="3">Wonlab-2016</strain>
    </source>
</reference>
<comment type="caution">
    <text evidence="3">The sequence shown here is derived from an EMBL/GenBank/DDBJ whole genome shotgun (WGS) entry which is preliminary data.</text>
</comment>
<evidence type="ECO:0008006" key="5">
    <source>
        <dbReference type="Google" id="ProtNLM"/>
    </source>
</evidence>
<dbReference type="InterPro" id="IPR037175">
    <property type="entry name" value="KFase_sf"/>
</dbReference>
<dbReference type="SUPFAM" id="SSF102198">
    <property type="entry name" value="Putative cyclase"/>
    <property type="match status" value="1"/>
</dbReference>
<evidence type="ECO:0000256" key="1">
    <source>
        <dbReference type="ARBA" id="ARBA00007865"/>
    </source>
</evidence>